<feature type="domain" description="ABC transmembrane type-1" evidence="11">
    <location>
        <begin position="62"/>
        <end position="249"/>
    </location>
</feature>
<dbReference type="OrthoDB" id="9774451at2"/>
<feature type="transmembrane region" description="Helical" evidence="10">
    <location>
        <begin position="12"/>
        <end position="30"/>
    </location>
</feature>
<dbReference type="PROSITE" id="PS50928">
    <property type="entry name" value="ABC_TM1"/>
    <property type="match status" value="1"/>
</dbReference>
<evidence type="ECO:0000256" key="4">
    <source>
        <dbReference type="ARBA" id="ARBA00022448"/>
    </source>
</evidence>
<sequence length="260" mass="29275">MDSRKHLLKETVLFLLFSGLLIFVFSRISGNVRYDWQWYRVKRYLFTAAEGRFTFGPLLRGLGVTLWISLISLLFSFLIGTLTLLARLSEGIVAPVIARLYVSLIRNTPLLIQLFFIYFVIAPVFNIPATPSAILALSLFEGAYTSEILRGAIFSISKGQWEAAYSLGFSSGDLYCRIILPQALRTSLPALANQAINTVKDSALVSTIAIYDLTMRGREIISETFLTFEIWFTVAAIYLLITLGLQLCIHLIDRSLNSRR</sequence>
<evidence type="ECO:0000256" key="2">
    <source>
        <dbReference type="ARBA" id="ARBA00004429"/>
    </source>
</evidence>
<dbReference type="NCBIfam" id="TIGR01726">
    <property type="entry name" value="HEQRo_perm_3TM"/>
    <property type="match status" value="1"/>
</dbReference>
<dbReference type="InterPro" id="IPR043429">
    <property type="entry name" value="ArtM/GltK/GlnP/TcyL/YhdX-like"/>
</dbReference>
<comment type="subcellular location">
    <subcellularLocation>
        <location evidence="2">Cell inner membrane</location>
        <topology evidence="2">Multi-pass membrane protein</topology>
    </subcellularLocation>
    <subcellularLocation>
        <location evidence="10">Cell membrane</location>
        <topology evidence="10">Multi-pass membrane protein</topology>
    </subcellularLocation>
</comment>
<keyword evidence="4 10" id="KW-0813">Transport</keyword>
<dbReference type="InterPro" id="IPR035906">
    <property type="entry name" value="MetI-like_sf"/>
</dbReference>
<dbReference type="SUPFAM" id="SSF161098">
    <property type="entry name" value="MetI-like"/>
    <property type="match status" value="1"/>
</dbReference>
<evidence type="ECO:0000256" key="3">
    <source>
        <dbReference type="ARBA" id="ARBA00010072"/>
    </source>
</evidence>
<dbReference type="KEGG" id="ssm:Spirs_2410"/>
<evidence type="ECO:0000256" key="7">
    <source>
        <dbReference type="ARBA" id="ARBA00022970"/>
    </source>
</evidence>
<comment type="similarity">
    <text evidence="3">Belongs to the binding-protein-dependent transport system permease family. HisMQ subfamily.</text>
</comment>
<keyword evidence="8 10" id="KW-1133">Transmembrane helix</keyword>
<keyword evidence="6 10" id="KW-0812">Transmembrane</keyword>
<protein>
    <submittedName>
        <fullName evidence="12">Polar amino acid ABC transporter, inner membrane subunit</fullName>
    </submittedName>
</protein>
<dbReference type="PANTHER" id="PTHR30614">
    <property type="entry name" value="MEMBRANE COMPONENT OF AMINO ACID ABC TRANSPORTER"/>
    <property type="match status" value="1"/>
</dbReference>
<proteinExistence type="inferred from homology"/>
<evidence type="ECO:0000256" key="5">
    <source>
        <dbReference type="ARBA" id="ARBA00022475"/>
    </source>
</evidence>
<evidence type="ECO:0000259" key="11">
    <source>
        <dbReference type="PROSITE" id="PS50928"/>
    </source>
</evidence>
<dbReference type="AlphaFoldDB" id="E1R1Z8"/>
<evidence type="ECO:0000256" key="9">
    <source>
        <dbReference type="ARBA" id="ARBA00023136"/>
    </source>
</evidence>
<dbReference type="CDD" id="cd06261">
    <property type="entry name" value="TM_PBP2"/>
    <property type="match status" value="1"/>
</dbReference>
<dbReference type="GO" id="GO:0043190">
    <property type="term" value="C:ATP-binding cassette (ABC) transporter complex"/>
    <property type="evidence" value="ECO:0007669"/>
    <property type="project" value="InterPro"/>
</dbReference>
<evidence type="ECO:0000256" key="6">
    <source>
        <dbReference type="ARBA" id="ARBA00022692"/>
    </source>
</evidence>
<dbReference type="InterPro" id="IPR010065">
    <property type="entry name" value="AA_ABC_transptr_permease_3TM"/>
</dbReference>
<dbReference type="STRING" id="573413.Spirs_2410"/>
<dbReference type="EMBL" id="CP002116">
    <property type="protein sequence ID" value="ADK81524.1"/>
    <property type="molecule type" value="Genomic_DNA"/>
</dbReference>
<dbReference type="Gene3D" id="1.10.3720.10">
    <property type="entry name" value="MetI-like"/>
    <property type="match status" value="1"/>
</dbReference>
<comment type="function">
    <text evidence="1">Part of the binding-protein-dependent transport system for glutamine; probably responsible for the translocation of the substrate across the membrane.</text>
</comment>
<name>E1R1Z8_SEDSS</name>
<dbReference type="eggNOG" id="COG0765">
    <property type="taxonomic scope" value="Bacteria"/>
</dbReference>
<keyword evidence="5" id="KW-1003">Cell membrane</keyword>
<feature type="transmembrane region" description="Helical" evidence="10">
    <location>
        <begin position="230"/>
        <end position="252"/>
    </location>
</feature>
<dbReference type="RefSeq" id="WP_013254987.1">
    <property type="nucleotide sequence ID" value="NC_014364.1"/>
</dbReference>
<evidence type="ECO:0000256" key="1">
    <source>
        <dbReference type="ARBA" id="ARBA00003159"/>
    </source>
</evidence>
<dbReference type="HOGENOM" id="CLU_019602_1_2_12"/>
<dbReference type="InterPro" id="IPR000515">
    <property type="entry name" value="MetI-like"/>
</dbReference>
<evidence type="ECO:0000313" key="12">
    <source>
        <dbReference type="EMBL" id="ADK81524.1"/>
    </source>
</evidence>
<dbReference type="Pfam" id="PF00528">
    <property type="entry name" value="BPD_transp_1"/>
    <property type="match status" value="1"/>
</dbReference>
<dbReference type="Proteomes" id="UP000002318">
    <property type="component" value="Chromosome"/>
</dbReference>
<feature type="transmembrane region" description="Helical" evidence="10">
    <location>
        <begin position="66"/>
        <end position="89"/>
    </location>
</feature>
<dbReference type="GO" id="GO:0022857">
    <property type="term" value="F:transmembrane transporter activity"/>
    <property type="evidence" value="ECO:0007669"/>
    <property type="project" value="InterPro"/>
</dbReference>
<accession>E1R1Z8</accession>
<evidence type="ECO:0000256" key="8">
    <source>
        <dbReference type="ARBA" id="ARBA00022989"/>
    </source>
</evidence>
<dbReference type="PANTHER" id="PTHR30614:SF20">
    <property type="entry name" value="GLUTAMINE TRANSPORT SYSTEM PERMEASE PROTEIN GLNP"/>
    <property type="match status" value="1"/>
</dbReference>
<evidence type="ECO:0000256" key="10">
    <source>
        <dbReference type="RuleBase" id="RU363032"/>
    </source>
</evidence>
<dbReference type="GO" id="GO:0006865">
    <property type="term" value="P:amino acid transport"/>
    <property type="evidence" value="ECO:0007669"/>
    <property type="project" value="UniProtKB-KW"/>
</dbReference>
<keyword evidence="13" id="KW-1185">Reference proteome</keyword>
<keyword evidence="7" id="KW-0029">Amino-acid transport</keyword>
<feature type="transmembrane region" description="Helical" evidence="10">
    <location>
        <begin position="110"/>
        <end position="129"/>
    </location>
</feature>
<organism evidence="12 13">
    <name type="scientific">Sediminispirochaeta smaragdinae (strain DSM 11293 / JCM 15392 / SEBR 4228)</name>
    <name type="common">Spirochaeta smaragdinae</name>
    <dbReference type="NCBI Taxonomy" id="573413"/>
    <lineage>
        <taxon>Bacteria</taxon>
        <taxon>Pseudomonadati</taxon>
        <taxon>Spirochaetota</taxon>
        <taxon>Spirochaetia</taxon>
        <taxon>Spirochaetales</taxon>
        <taxon>Spirochaetaceae</taxon>
        <taxon>Sediminispirochaeta</taxon>
    </lineage>
</organism>
<gene>
    <name evidence="12" type="ordered locus">Spirs_2410</name>
</gene>
<keyword evidence="9 10" id="KW-0472">Membrane</keyword>
<reference evidence="12 13" key="1">
    <citation type="journal article" date="2010" name="Stand. Genomic Sci.">
        <title>Complete genome sequence of Spirochaeta smaragdinae type strain (SEBR 4228).</title>
        <authorList>
            <person name="Mavromatis K."/>
            <person name="Yasawong M."/>
            <person name="Chertkov O."/>
            <person name="Lapidus A."/>
            <person name="Lucas S."/>
            <person name="Nolan M."/>
            <person name="Del Rio T.G."/>
            <person name="Tice H."/>
            <person name="Cheng J.F."/>
            <person name="Pitluck S."/>
            <person name="Liolios K."/>
            <person name="Ivanova N."/>
            <person name="Tapia R."/>
            <person name="Han C."/>
            <person name="Bruce D."/>
            <person name="Goodwin L."/>
            <person name="Pati A."/>
            <person name="Chen A."/>
            <person name="Palaniappan K."/>
            <person name="Land M."/>
            <person name="Hauser L."/>
            <person name="Chang Y.J."/>
            <person name="Jeffries C.D."/>
            <person name="Detter J.C."/>
            <person name="Rohde M."/>
            <person name="Brambilla E."/>
            <person name="Spring S."/>
            <person name="Goker M."/>
            <person name="Sikorski J."/>
            <person name="Woyke T."/>
            <person name="Bristow J."/>
            <person name="Eisen J.A."/>
            <person name="Markowitz V."/>
            <person name="Hugenholtz P."/>
            <person name="Klenk H.P."/>
            <person name="Kyrpides N.C."/>
        </authorList>
    </citation>
    <scope>NUCLEOTIDE SEQUENCE [LARGE SCALE GENOMIC DNA]</scope>
    <source>
        <strain evidence="13">DSM 11293 / JCM 15392 / SEBR 4228</strain>
    </source>
</reference>
<evidence type="ECO:0000313" key="13">
    <source>
        <dbReference type="Proteomes" id="UP000002318"/>
    </source>
</evidence>